<evidence type="ECO:0000313" key="4">
    <source>
        <dbReference type="Proteomes" id="UP000063953"/>
    </source>
</evidence>
<dbReference type="InterPro" id="IPR046879">
    <property type="entry name" value="KANL3/Tex30_Abhydrolase"/>
</dbReference>
<dbReference type="RefSeq" id="WP_053099919.1">
    <property type="nucleotide sequence ID" value="NZ_CP012365.1"/>
</dbReference>
<dbReference type="Proteomes" id="UP000063953">
    <property type="component" value="Chromosome"/>
</dbReference>
<keyword evidence="4" id="KW-1185">Reference proteome</keyword>
<dbReference type="Gene3D" id="3.40.50.1820">
    <property type="entry name" value="alpha/beta hydrolase"/>
    <property type="match status" value="1"/>
</dbReference>
<dbReference type="SUPFAM" id="SSF53474">
    <property type="entry name" value="alpha/beta-Hydrolases"/>
    <property type="match status" value="1"/>
</dbReference>
<keyword evidence="3" id="KW-0378">Hydrolase</keyword>
<evidence type="ECO:0000313" key="2">
    <source>
        <dbReference type="EMBL" id="AKX58982.1"/>
    </source>
</evidence>
<sequence>MSQSSLVLLDQPSTGSVQANLLLAHGAGAPMDSDFMQQLVAELVKHDLRVLRFEFPYMQARRNQGQRRPPNPMPELQQYMLEELARQMQHFSEPWLLAGKSMGGRVASRVVSQSKALGAIAYGYPFHPIGKPDKLRTEHLPELTKPLCVIQGERDRLGAKTLIAAMDLGDKVSIDWLVAADHDLKPLQRSGLTQAQHLQRAAAVSSEFIQRCIKNNKTNKQ</sequence>
<dbReference type="AlphaFoldDB" id="A0A0K1XCS5"/>
<reference evidence="2 4" key="1">
    <citation type="journal article" date="2015" name="Genome Announc.">
        <title>Genome Sequences of Oblitimonas alkaliphila gen. nov. sp. nov. (Proposed), a Novel Bacterium of the Pseudomonadaceae Family.</title>
        <authorList>
            <person name="Lauer A.C."/>
            <person name="Nicholson A.C."/>
            <person name="Humrighouse B.W."/>
            <person name="Emery B."/>
            <person name="Drobish A."/>
            <person name="Juieng P."/>
            <person name="Loparev V."/>
            <person name="McQuiston J.R."/>
        </authorList>
    </citation>
    <scope>NUCLEOTIDE SEQUENCE [LARGE SCALE GENOMIC DNA]</scope>
    <source>
        <strain evidence="2 4">E5571</strain>
    </source>
</reference>
<dbReference type="STRING" id="1697053.AKN87_04775"/>
<protein>
    <submittedName>
        <fullName evidence="3">Alpha/beta hydrolase</fullName>
    </submittedName>
</protein>
<feature type="domain" description="KANL3/Tex30 alpha/beta hydrolase-like" evidence="1">
    <location>
        <begin position="18"/>
        <end position="210"/>
    </location>
</feature>
<dbReference type="Proteomes" id="UP001173465">
    <property type="component" value="Unassembled WGS sequence"/>
</dbReference>
<dbReference type="GO" id="GO:0016787">
    <property type="term" value="F:hydrolase activity"/>
    <property type="evidence" value="ECO:0007669"/>
    <property type="project" value="UniProtKB-KW"/>
</dbReference>
<dbReference type="InterPro" id="IPR026555">
    <property type="entry name" value="NSL3/Tex30"/>
</dbReference>
<dbReference type="PANTHER" id="PTHR13136">
    <property type="entry name" value="TESTIS DEVELOPMENT PROTEIN PRTD"/>
    <property type="match status" value="1"/>
</dbReference>
<proteinExistence type="predicted"/>
<evidence type="ECO:0000259" key="1">
    <source>
        <dbReference type="Pfam" id="PF20408"/>
    </source>
</evidence>
<reference evidence="3" key="3">
    <citation type="journal article" date="2022" name="Sci. Total Environ.">
        <title>Prevalence, transmission, and molecular epidemiology of tet(X)-positive bacteria among humans, animals, and environmental niches in China: An epidemiological, and genomic-based study.</title>
        <authorList>
            <person name="Dong N."/>
            <person name="Zeng Y."/>
            <person name="Cai C."/>
            <person name="Sun C."/>
            <person name="Lu J."/>
            <person name="Liu C."/>
            <person name="Zhou H."/>
            <person name="Sun Q."/>
            <person name="Shu L."/>
            <person name="Wang H."/>
            <person name="Wang Y."/>
            <person name="Wang S."/>
            <person name="Wu C."/>
            <person name="Chan E.W."/>
            <person name="Chen G."/>
            <person name="Shen Z."/>
            <person name="Chen S."/>
            <person name="Zhang R."/>
        </authorList>
    </citation>
    <scope>NUCLEOTIDE SEQUENCE</scope>
    <source>
        <strain evidence="3">DF46-2-2</strain>
    </source>
</reference>
<dbReference type="EMBL" id="CP012365">
    <property type="protein sequence ID" value="AKX58982.1"/>
    <property type="molecule type" value="Genomic_DNA"/>
</dbReference>
<name>A0A0K1XCS5_9GAMM</name>
<evidence type="ECO:0000313" key="3">
    <source>
        <dbReference type="EMBL" id="MDM1695219.1"/>
    </source>
</evidence>
<dbReference type="EMBL" id="JACANB010000001">
    <property type="protein sequence ID" value="MDM1695219.1"/>
    <property type="molecule type" value="Genomic_DNA"/>
</dbReference>
<dbReference type="Pfam" id="PF20408">
    <property type="entry name" value="Abhydrolase_11"/>
    <property type="match status" value="1"/>
</dbReference>
<organism evidence="2 4">
    <name type="scientific">Thiopseudomonas alkaliphila</name>
    <dbReference type="NCBI Taxonomy" id="1697053"/>
    <lineage>
        <taxon>Bacteria</taxon>
        <taxon>Pseudomonadati</taxon>
        <taxon>Pseudomonadota</taxon>
        <taxon>Gammaproteobacteria</taxon>
        <taxon>Pseudomonadales</taxon>
        <taxon>Pseudomonadaceae</taxon>
        <taxon>Thiopseudomonas</taxon>
    </lineage>
</organism>
<reference evidence="3" key="2">
    <citation type="submission" date="2020-06" db="EMBL/GenBank/DDBJ databases">
        <authorList>
            <person name="Dong N."/>
        </authorList>
    </citation>
    <scope>NUCLEOTIDE SEQUENCE</scope>
    <source>
        <strain evidence="3">DF46-2-2</strain>
    </source>
</reference>
<gene>
    <name evidence="2" type="ORF">AKN88_02790</name>
    <name evidence="3" type="ORF">HX099_00835</name>
</gene>
<accession>A0A0K1XCS5</accession>
<dbReference type="PANTHER" id="PTHR13136:SF11">
    <property type="entry name" value="TESTIS-EXPRESSED PROTEIN 30"/>
    <property type="match status" value="1"/>
</dbReference>
<dbReference type="InterPro" id="IPR029058">
    <property type="entry name" value="AB_hydrolase_fold"/>
</dbReference>